<reference evidence="1 2" key="1">
    <citation type="journal article" date="2024" name="G3 (Bethesda)">
        <title>Genome assembly of Hibiscus sabdariffa L. provides insights into metabolisms of medicinal natural products.</title>
        <authorList>
            <person name="Kim T."/>
        </authorList>
    </citation>
    <scope>NUCLEOTIDE SEQUENCE [LARGE SCALE GENOMIC DNA]</scope>
    <source>
        <strain evidence="1">TK-2024</strain>
        <tissue evidence="1">Old leaves</tissue>
    </source>
</reference>
<comment type="caution">
    <text evidence="1">The sequence shown here is derived from an EMBL/GenBank/DDBJ whole genome shotgun (WGS) entry which is preliminary data.</text>
</comment>
<dbReference type="EMBL" id="JBBPBM010000109">
    <property type="protein sequence ID" value="KAK8507235.1"/>
    <property type="molecule type" value="Genomic_DNA"/>
</dbReference>
<keyword evidence="2" id="KW-1185">Reference proteome</keyword>
<proteinExistence type="predicted"/>
<name>A0ABR2BL37_9ROSI</name>
<organism evidence="1 2">
    <name type="scientific">Hibiscus sabdariffa</name>
    <name type="common">roselle</name>
    <dbReference type="NCBI Taxonomy" id="183260"/>
    <lineage>
        <taxon>Eukaryota</taxon>
        <taxon>Viridiplantae</taxon>
        <taxon>Streptophyta</taxon>
        <taxon>Embryophyta</taxon>
        <taxon>Tracheophyta</taxon>
        <taxon>Spermatophyta</taxon>
        <taxon>Magnoliopsida</taxon>
        <taxon>eudicotyledons</taxon>
        <taxon>Gunneridae</taxon>
        <taxon>Pentapetalae</taxon>
        <taxon>rosids</taxon>
        <taxon>malvids</taxon>
        <taxon>Malvales</taxon>
        <taxon>Malvaceae</taxon>
        <taxon>Malvoideae</taxon>
        <taxon>Hibiscus</taxon>
    </lineage>
</organism>
<sequence>MVKALRGDDGVWCCDQGTLRDLAYGYYKSLFTSCGVDCSNYLIRGFFPPIDVQSLLPLTAPVLDEEVRKVIFAMEPLKAPDSIGIVSVLDCSQRLVDSYNLTLASSLVDSLVVVKMVSDNHIASGDALTRMDSKSVGGYGIFLTPPSVVCEVLRQDMQSGGMVVARPLQEVQHEMPTSGVG</sequence>
<gene>
    <name evidence="1" type="ORF">V6N12_008578</name>
</gene>
<protein>
    <submittedName>
        <fullName evidence="1">Uncharacterized protein</fullName>
    </submittedName>
</protein>
<dbReference type="Proteomes" id="UP001472677">
    <property type="component" value="Unassembled WGS sequence"/>
</dbReference>
<evidence type="ECO:0000313" key="2">
    <source>
        <dbReference type="Proteomes" id="UP001472677"/>
    </source>
</evidence>
<evidence type="ECO:0000313" key="1">
    <source>
        <dbReference type="EMBL" id="KAK8507235.1"/>
    </source>
</evidence>
<accession>A0ABR2BL37</accession>